<gene>
    <name evidence="1" type="ORF">EmuJ_000407900</name>
</gene>
<evidence type="ECO:0000313" key="1">
    <source>
        <dbReference type="EMBL" id="CDS36858.1"/>
    </source>
</evidence>
<dbReference type="EMBL" id="LN901656">
    <property type="protein sequence ID" value="CDS36858.1"/>
    <property type="molecule type" value="Genomic_DNA"/>
</dbReference>
<dbReference type="AlphaFoldDB" id="A0A068Y182"/>
<proteinExistence type="predicted"/>
<keyword evidence="2" id="KW-1185">Reference proteome</keyword>
<reference evidence="1" key="2">
    <citation type="submission" date="2015-11" db="EMBL/GenBank/DDBJ databases">
        <authorList>
            <person name="Zhang Y."/>
            <person name="Guo Z."/>
        </authorList>
    </citation>
    <scope>NUCLEOTIDE SEQUENCE</scope>
</reference>
<organism evidence="1 2">
    <name type="scientific">Echinococcus multilocularis</name>
    <name type="common">Fox tapeworm</name>
    <dbReference type="NCBI Taxonomy" id="6211"/>
    <lineage>
        <taxon>Eukaryota</taxon>
        <taxon>Metazoa</taxon>
        <taxon>Spiralia</taxon>
        <taxon>Lophotrochozoa</taxon>
        <taxon>Platyhelminthes</taxon>
        <taxon>Cestoda</taxon>
        <taxon>Eucestoda</taxon>
        <taxon>Cyclophyllidea</taxon>
        <taxon>Taeniidae</taxon>
        <taxon>Echinococcus</taxon>
    </lineage>
</organism>
<dbReference type="Proteomes" id="UP000017246">
    <property type="component" value="Unassembled WGS sequence"/>
</dbReference>
<sequence>MFEPNDRPFFLSFGVVQTTAAVVVEGLVTHASRRAMIVVAVTTMRQLCHNSRHICADVMTGSWSLPHNLLCKHRQSRLASTTVTAIHTTGHIAALLQTAKHMASHIASQARTATYTAPYTEARTPARMAMHTDSHIANRACSHSQLPTSTHTGLANS</sequence>
<accession>A0A068Y182</accession>
<reference evidence="1" key="1">
    <citation type="journal article" date="2013" name="Nature">
        <title>The genomes of four tapeworm species reveal adaptations to parasitism.</title>
        <authorList>
            <person name="Tsai I.J."/>
            <person name="Zarowiecki M."/>
            <person name="Holroyd N."/>
            <person name="Garciarrubio A."/>
            <person name="Sanchez-Flores A."/>
            <person name="Brooks K.L."/>
            <person name="Tracey A."/>
            <person name="Bobes R.J."/>
            <person name="Fragoso G."/>
            <person name="Sciutto E."/>
            <person name="Aslett M."/>
            <person name="Beasley H."/>
            <person name="Bennett H.M."/>
            <person name="Cai J."/>
            <person name="Camicia F."/>
            <person name="Clark R."/>
            <person name="Cucher M."/>
            <person name="De Silva N."/>
            <person name="Day T.A."/>
            <person name="Deplazes P."/>
            <person name="Estrada K."/>
            <person name="Fernandez C."/>
            <person name="Holland P.W."/>
            <person name="Hou J."/>
            <person name="Hu S."/>
            <person name="Huckvale T."/>
            <person name="Hung S.S."/>
            <person name="Kamenetzky L."/>
            <person name="Keane J.A."/>
            <person name="Kiss F."/>
            <person name="Koziol U."/>
            <person name="Lambert O."/>
            <person name="Liu K."/>
            <person name="Luo X."/>
            <person name="Luo Y."/>
            <person name="Macchiaroli N."/>
            <person name="Nichol S."/>
            <person name="Paps J."/>
            <person name="Parkinson J."/>
            <person name="Pouchkina-Stantcheva N."/>
            <person name="Riddiford N."/>
            <person name="Rosenzvit M."/>
            <person name="Salinas G."/>
            <person name="Wasmuth J.D."/>
            <person name="Zamanian M."/>
            <person name="Zheng Y."/>
            <person name="Cai X."/>
            <person name="Soberon X."/>
            <person name="Olson P.D."/>
            <person name="Laclette J.P."/>
            <person name="Brehm K."/>
            <person name="Berriman M."/>
            <person name="Garciarrubio A."/>
            <person name="Bobes R.J."/>
            <person name="Fragoso G."/>
            <person name="Sanchez-Flores A."/>
            <person name="Estrada K."/>
            <person name="Cevallos M.A."/>
            <person name="Morett E."/>
            <person name="Gonzalez V."/>
            <person name="Portillo T."/>
            <person name="Ochoa-Leyva A."/>
            <person name="Jose M.V."/>
            <person name="Sciutto E."/>
            <person name="Landa A."/>
            <person name="Jimenez L."/>
            <person name="Valdes V."/>
            <person name="Carrero J.C."/>
            <person name="Larralde C."/>
            <person name="Morales-Montor J."/>
            <person name="Limon-Lason J."/>
            <person name="Soberon X."/>
            <person name="Laclette J.P."/>
        </authorList>
    </citation>
    <scope>NUCLEOTIDE SEQUENCE [LARGE SCALE GENOMIC DNA]</scope>
</reference>
<evidence type="ECO:0000313" key="2">
    <source>
        <dbReference type="Proteomes" id="UP000017246"/>
    </source>
</evidence>
<protein>
    <submittedName>
        <fullName evidence="1">Expressed protein</fullName>
    </submittedName>
</protein>
<name>A0A068Y182_ECHMU</name>